<reference evidence="3 4" key="1">
    <citation type="submission" date="2014-11" db="EMBL/GenBank/DDBJ databases">
        <authorList>
            <person name="Zhu J."/>
            <person name="Qi W."/>
            <person name="Song R."/>
        </authorList>
    </citation>
    <scope>NUCLEOTIDE SEQUENCE [LARGE SCALE GENOMIC DNA]</scope>
</reference>
<dbReference type="STRING" id="1169540.A0A0G4GE05"/>
<feature type="coiled-coil region" evidence="2">
    <location>
        <begin position="139"/>
        <end position="180"/>
    </location>
</feature>
<dbReference type="VEuPathDB" id="CryptoDB:Vbra_17524"/>
<name>A0A0G4GE05_VITBC</name>
<dbReference type="EMBL" id="CDMY01000635">
    <property type="protein sequence ID" value="CEM27560.1"/>
    <property type="molecule type" value="Genomic_DNA"/>
</dbReference>
<comment type="similarity">
    <text evidence="1">Belongs to the VPS36 family.</text>
</comment>
<evidence type="ECO:0000256" key="2">
    <source>
        <dbReference type="SAM" id="Coils"/>
    </source>
</evidence>
<dbReference type="Pfam" id="PF04157">
    <property type="entry name" value="EAP30"/>
    <property type="match status" value="1"/>
</dbReference>
<dbReference type="GO" id="GO:0043130">
    <property type="term" value="F:ubiquitin binding"/>
    <property type="evidence" value="ECO:0007669"/>
    <property type="project" value="UniProtKB-UniRule"/>
</dbReference>
<protein>
    <recommendedName>
        <fullName evidence="1">Vacuolar protein-sorting-associated protein 36</fullName>
    </recommendedName>
    <alternativeName>
        <fullName evidence="1">ESCRT-II complex subunit VPS36</fullName>
    </alternativeName>
</protein>
<dbReference type="Proteomes" id="UP000041254">
    <property type="component" value="Unassembled WGS sequence"/>
</dbReference>
<dbReference type="InterPro" id="IPR037855">
    <property type="entry name" value="Vps36"/>
</dbReference>
<organism evidence="3 4">
    <name type="scientific">Vitrella brassicaformis (strain CCMP3155)</name>
    <dbReference type="NCBI Taxonomy" id="1169540"/>
    <lineage>
        <taxon>Eukaryota</taxon>
        <taxon>Sar</taxon>
        <taxon>Alveolata</taxon>
        <taxon>Colpodellida</taxon>
        <taxon>Vitrellaceae</taxon>
        <taxon>Vitrella</taxon>
    </lineage>
</organism>
<accession>A0A0G4GE05</accession>
<evidence type="ECO:0000313" key="3">
    <source>
        <dbReference type="EMBL" id="CEM27560.1"/>
    </source>
</evidence>
<dbReference type="PANTHER" id="PTHR13128:SF12">
    <property type="entry name" value="VACUOLAR PROTEIN-SORTING-ASSOCIATED PROTEIN 36"/>
    <property type="match status" value="1"/>
</dbReference>
<sequence length="414" mass="45250">MNDEVATDHGRPTPFLGEEEVSKISPLSWKVGHGGDYTQGKNGRLTSHRLLWEEEGSSAWRCIRLDRIRDTEIKSSWFHGRKVVLQPSTPTDAPPISLRTAESELDALHSHVTAALQQAVWKVHGYQLQSNVGGLSRVLRRQEGRMQQQEETVREALNDLQALRQNANQMAEMARHLSRSYSSGNAAGGAEQAEKDELSQLMVDYGLADATLLQKASRSASGDDYYQHLAHDLGAFVQRVLAKSVTNSSAPEASTTDQPMSDAEGDDAAVAAAQNGGISGGNGMLLLHDLFCLFNRWKGTELISPEELLTAMQMACDDPSQGLRLRRFANGRVLAVHSADMDDDRMAATLVALIERTAGRNGGMSASQVAAALKCSVSLALLQLQAGEARGHLVRDDTVQGLYFYRNFFFDDAK</sequence>
<keyword evidence="1" id="KW-0967">Endosome</keyword>
<keyword evidence="4" id="KW-1185">Reference proteome</keyword>
<gene>
    <name evidence="3" type="ORF">Vbra_17524</name>
</gene>
<dbReference type="Gene3D" id="1.10.10.10">
    <property type="entry name" value="Winged helix-like DNA-binding domain superfamily/Winged helix DNA-binding domain"/>
    <property type="match status" value="2"/>
</dbReference>
<keyword evidence="1" id="KW-0963">Cytoplasm</keyword>
<dbReference type="GO" id="GO:0031902">
    <property type="term" value="C:late endosome membrane"/>
    <property type="evidence" value="ECO:0007669"/>
    <property type="project" value="UniProtKB-UniRule"/>
</dbReference>
<comment type="subcellular location">
    <subcellularLocation>
        <location evidence="1">Cytoplasm</location>
    </subcellularLocation>
    <subcellularLocation>
        <location evidence="1">Endosome</location>
    </subcellularLocation>
</comment>
<evidence type="ECO:0000256" key="1">
    <source>
        <dbReference type="RuleBase" id="RU367095"/>
    </source>
</evidence>
<dbReference type="PANTHER" id="PTHR13128">
    <property type="entry name" value="VACUOLAR PROTEIN-SORTING-ASSOCIATED PROTEIN 36"/>
    <property type="match status" value="1"/>
</dbReference>
<dbReference type="InterPro" id="IPR036390">
    <property type="entry name" value="WH_DNA-bd_sf"/>
</dbReference>
<dbReference type="SUPFAM" id="SSF46785">
    <property type="entry name" value="Winged helix' DNA-binding domain"/>
    <property type="match status" value="1"/>
</dbReference>
<dbReference type="InParanoid" id="A0A0G4GE05"/>
<dbReference type="OrthoDB" id="449550at2759"/>
<dbReference type="GO" id="GO:0043328">
    <property type="term" value="P:protein transport to vacuole involved in ubiquitin-dependent protein catabolic process via the multivesicular body sorting pathway"/>
    <property type="evidence" value="ECO:0007669"/>
    <property type="project" value="UniProtKB-UniRule"/>
</dbReference>
<comment type="subunit">
    <text evidence="1">Component of the endosomal sorting complex required for transport II (ESCRT-II).</text>
</comment>
<dbReference type="OMA" id="GSSAWRC"/>
<keyword evidence="1" id="KW-0813">Transport</keyword>
<keyword evidence="2" id="KW-0175">Coiled coil</keyword>
<dbReference type="Gene3D" id="2.30.29.30">
    <property type="entry name" value="Pleckstrin-homology domain (PH domain)/Phosphotyrosine-binding domain (PTB)"/>
    <property type="match status" value="1"/>
</dbReference>
<dbReference type="InterPro" id="IPR011993">
    <property type="entry name" value="PH-like_dom_sf"/>
</dbReference>
<keyword evidence="1" id="KW-0653">Protein transport</keyword>
<dbReference type="GO" id="GO:0000814">
    <property type="term" value="C:ESCRT II complex"/>
    <property type="evidence" value="ECO:0007669"/>
    <property type="project" value="UniProtKB-UniRule"/>
</dbReference>
<dbReference type="Gene3D" id="6.10.140.260">
    <property type="match status" value="1"/>
</dbReference>
<dbReference type="GO" id="GO:0032266">
    <property type="term" value="F:phosphatidylinositol-3-phosphate binding"/>
    <property type="evidence" value="ECO:0007669"/>
    <property type="project" value="UniProtKB-UniRule"/>
</dbReference>
<dbReference type="InterPro" id="IPR036388">
    <property type="entry name" value="WH-like_DNA-bd_sf"/>
</dbReference>
<comment type="function">
    <text evidence="1">Component of the ESCRT-II complex (endosomal sorting complex required for transport II), which is required for multivesicular body (MVB) formation and sorting of endosomal cargo proteins into MVBs.</text>
</comment>
<proteinExistence type="inferred from homology"/>
<evidence type="ECO:0000313" key="4">
    <source>
        <dbReference type="Proteomes" id="UP000041254"/>
    </source>
</evidence>
<dbReference type="InterPro" id="IPR040608">
    <property type="entry name" value="Snf8/Vps36"/>
</dbReference>
<dbReference type="AlphaFoldDB" id="A0A0G4GE05"/>